<sequence length="143" mass="15598">MNMLIAIALTFVAVIGSSSLHYEAIQRLDRLARKSTGAYPALLFVICGLVGLHLVEIGIYAAIFHLADQTLALGDFDGKAFPTSMDYFYYAAEAYASLGYNNVIPIGEMRLVTSIAPLNGLLLLTWSGSFLFSLVEDWRGKGK</sequence>
<evidence type="ECO:0000313" key="4">
    <source>
        <dbReference type="Proteomes" id="UP000182888"/>
    </source>
</evidence>
<feature type="transmembrane region" description="Helical" evidence="1">
    <location>
        <begin position="116"/>
        <end position="135"/>
    </location>
</feature>
<keyword evidence="1" id="KW-0472">Membrane</keyword>
<dbReference type="SUPFAM" id="SSF81324">
    <property type="entry name" value="Voltage-gated potassium channels"/>
    <property type="match status" value="1"/>
</dbReference>
<keyword evidence="1" id="KW-1133">Transmembrane helix</keyword>
<dbReference type="Proteomes" id="UP000182888">
    <property type="component" value="Unassembled WGS sequence"/>
</dbReference>
<accession>A0A0K2VMM2</accession>
<reference evidence="4" key="1">
    <citation type="submission" date="2014-08" db="EMBL/GenBank/DDBJ databases">
        <authorList>
            <person name="Edwards T."/>
        </authorList>
    </citation>
    <scope>NUCLEOTIDE SEQUENCE [LARGE SCALE GENOMIC DNA]</scope>
</reference>
<evidence type="ECO:0000256" key="1">
    <source>
        <dbReference type="SAM" id="Phobius"/>
    </source>
</evidence>
<name>A0A0K2VMM2_MESPL</name>
<protein>
    <submittedName>
        <fullName evidence="3">Putative Ion channel</fullName>
    </submittedName>
</protein>
<dbReference type="AlphaFoldDB" id="A0A0K2VMM2"/>
<organism evidence="3 4">
    <name type="scientific">Mesorhizobium plurifarium</name>
    <dbReference type="NCBI Taxonomy" id="69974"/>
    <lineage>
        <taxon>Bacteria</taxon>
        <taxon>Pseudomonadati</taxon>
        <taxon>Pseudomonadota</taxon>
        <taxon>Alphaproteobacteria</taxon>
        <taxon>Hyphomicrobiales</taxon>
        <taxon>Phyllobacteriaceae</taxon>
        <taxon>Mesorhizobium</taxon>
    </lineage>
</organism>
<evidence type="ECO:0000313" key="3">
    <source>
        <dbReference type="EMBL" id="CDX49123.1"/>
    </source>
</evidence>
<evidence type="ECO:0000259" key="2">
    <source>
        <dbReference type="Pfam" id="PF07885"/>
    </source>
</evidence>
<keyword evidence="1" id="KW-0812">Transmembrane</keyword>
<dbReference type="EMBL" id="CCND01000001">
    <property type="protein sequence ID" value="CDX49123.1"/>
    <property type="molecule type" value="Genomic_DNA"/>
</dbReference>
<gene>
    <name evidence="3" type="ORF">MPL1032_10200</name>
</gene>
<dbReference type="Pfam" id="PF07885">
    <property type="entry name" value="Ion_trans_2"/>
    <property type="match status" value="1"/>
</dbReference>
<dbReference type="InterPro" id="IPR013099">
    <property type="entry name" value="K_chnl_dom"/>
</dbReference>
<proteinExistence type="predicted"/>
<feature type="transmembrane region" description="Helical" evidence="1">
    <location>
        <begin position="43"/>
        <end position="66"/>
    </location>
</feature>
<feature type="domain" description="Potassium channel" evidence="2">
    <location>
        <begin position="54"/>
        <end position="134"/>
    </location>
</feature>